<dbReference type="Proteomes" id="UP000025227">
    <property type="component" value="Unplaced"/>
</dbReference>
<dbReference type="PANTHER" id="PTHR36688">
    <property type="entry name" value="ENDO/EXONUCLEASE/PHOSPHATASE DOMAIN-CONTAINING PROTEIN"/>
    <property type="match status" value="1"/>
</dbReference>
<reference evidence="2" key="1">
    <citation type="submission" date="2020-12" db="UniProtKB">
        <authorList>
            <consortium name="WormBaseParasite"/>
        </authorList>
    </citation>
    <scope>IDENTIFICATION</scope>
    <source>
        <strain evidence="2">MHco3</strain>
    </source>
</reference>
<evidence type="ECO:0000313" key="2">
    <source>
        <dbReference type="WBParaSite" id="HCON_00055280-00001"/>
    </source>
</evidence>
<dbReference type="WBParaSite" id="HCON_00055280-00001">
    <property type="protein sequence ID" value="HCON_00055280-00001"/>
    <property type="gene ID" value="HCON_00055280"/>
</dbReference>
<proteinExistence type="predicted"/>
<organism evidence="1 2">
    <name type="scientific">Haemonchus contortus</name>
    <name type="common">Barber pole worm</name>
    <dbReference type="NCBI Taxonomy" id="6289"/>
    <lineage>
        <taxon>Eukaryota</taxon>
        <taxon>Metazoa</taxon>
        <taxon>Ecdysozoa</taxon>
        <taxon>Nematoda</taxon>
        <taxon>Chromadorea</taxon>
        <taxon>Rhabditida</taxon>
        <taxon>Rhabditina</taxon>
        <taxon>Rhabditomorpha</taxon>
        <taxon>Strongyloidea</taxon>
        <taxon>Trichostrongylidae</taxon>
        <taxon>Haemonchus</taxon>
    </lineage>
</organism>
<protein>
    <submittedName>
        <fullName evidence="2">HORMA domain-containing protein</fullName>
    </submittedName>
</protein>
<sequence length="158" mass="18070">MRNGTAPGPNTIKADHLNSFASVIVKTLARLFTRHLSECKVCTLWKTSKTVSLYKKGDPNDIGHYCPVCLLSLICKLFTRVILNRIDRKLDEEQSCEQERVQYSCSRLYRYKAIEVPQEYKMQLCLTFIELKEASDTVETEVVIEVLGNQGVLTQYTS</sequence>
<dbReference type="PANTHER" id="PTHR36688:SF2">
    <property type="entry name" value="ENDONUCLEASE_EXONUCLEASE_PHOSPHATASE DOMAIN-CONTAINING PROTEIN"/>
    <property type="match status" value="1"/>
</dbReference>
<keyword evidence="1" id="KW-1185">Reference proteome</keyword>
<dbReference type="AlphaFoldDB" id="A0A7I4Y7B9"/>
<accession>A0A7I4Y7B9</accession>
<evidence type="ECO:0000313" key="1">
    <source>
        <dbReference type="Proteomes" id="UP000025227"/>
    </source>
</evidence>
<dbReference type="OrthoDB" id="410104at2759"/>
<name>A0A7I4Y7B9_HAECO</name>
<dbReference type="InterPro" id="IPR052560">
    <property type="entry name" value="RdDP_mobile_element"/>
</dbReference>